<accession>A0A1V6M142</accession>
<protein>
    <submittedName>
        <fullName evidence="1">Uncharacterized protein</fullName>
    </submittedName>
</protein>
<evidence type="ECO:0000313" key="2">
    <source>
        <dbReference type="Proteomes" id="UP000242219"/>
    </source>
</evidence>
<name>A0A1V6M142_9BACT</name>
<dbReference type="EMBL" id="MJUW02000056">
    <property type="protein sequence ID" value="OQD46119.1"/>
    <property type="molecule type" value="Genomic_DNA"/>
</dbReference>
<organism evidence="1 2">
    <name type="scientific">Candidatus Brocadia sapporoensis</name>
    <dbReference type="NCBI Taxonomy" id="392547"/>
    <lineage>
        <taxon>Bacteria</taxon>
        <taxon>Pseudomonadati</taxon>
        <taxon>Planctomycetota</taxon>
        <taxon>Candidatus Brocadiia</taxon>
        <taxon>Candidatus Brocadiales</taxon>
        <taxon>Candidatus Brocadiaceae</taxon>
        <taxon>Candidatus Brocadia</taxon>
    </lineage>
</organism>
<evidence type="ECO:0000313" key="1">
    <source>
        <dbReference type="EMBL" id="OQD46119.1"/>
    </source>
</evidence>
<gene>
    <name evidence="1" type="ORF">BIY37_04680</name>
</gene>
<dbReference type="RefSeq" id="WP_070066663.1">
    <property type="nucleotide sequence ID" value="NZ_MJUW02000056.1"/>
</dbReference>
<sequence>MAAKNTKHLVLKALFAEAAKYGISQETLREDIAPCVIGKRLSDAKVQEVARVLDHIKALHGVPYTPKPTAGGGQWNRYESSKAGLLEEVKDLAVARFGQDFVVPLNNLCARFGESDGYRKMRVSALKEIKRRLKELQRDDPRGQQFPKGE</sequence>
<reference evidence="1 2" key="1">
    <citation type="journal article" date="2016" name="Genome Announc.">
        <title>Draft Genome Sequence of the Anaerobic Ammonium-Oxidizing Bacterium 'Candidatus Brocadia sp. 40'.</title>
        <authorList>
            <person name="Ali M."/>
            <person name="Haroon M.F."/>
            <person name="Narita Y."/>
            <person name="Zhang L."/>
            <person name="Rangel Shaw D."/>
            <person name="Okabe S."/>
            <person name="Saikaly P.E."/>
        </authorList>
    </citation>
    <scope>NUCLEOTIDE SEQUENCE [LARGE SCALE GENOMIC DNA]</scope>
    <source>
        <strain evidence="1 2">40</strain>
    </source>
</reference>
<proteinExistence type="predicted"/>
<dbReference type="Proteomes" id="UP000242219">
    <property type="component" value="Unassembled WGS sequence"/>
</dbReference>
<dbReference type="AlphaFoldDB" id="A0A1V6M142"/>
<keyword evidence="2" id="KW-1185">Reference proteome</keyword>
<comment type="caution">
    <text evidence="1">The sequence shown here is derived from an EMBL/GenBank/DDBJ whole genome shotgun (WGS) entry which is preliminary data.</text>
</comment>